<evidence type="ECO:0000313" key="3">
    <source>
        <dbReference type="Proteomes" id="UP000026960"/>
    </source>
</evidence>
<dbReference type="Gramene" id="OBART12G02900.1">
    <property type="protein sequence ID" value="OBART12G02900.1"/>
    <property type="gene ID" value="OBART12G02900"/>
</dbReference>
<accession>A0A0D3HRF6</accession>
<dbReference type="eggNOG" id="ENOG502S1XX">
    <property type="taxonomic scope" value="Eukaryota"/>
</dbReference>
<dbReference type="EnsemblPlants" id="OBART12G02900.1">
    <property type="protein sequence ID" value="OBART12G02900.1"/>
    <property type="gene ID" value="OBART12G02900"/>
</dbReference>
<name>A0A0D3HRF6_9ORYZ</name>
<feature type="region of interest" description="Disordered" evidence="1">
    <location>
        <begin position="1"/>
        <end position="108"/>
    </location>
</feature>
<evidence type="ECO:0000256" key="1">
    <source>
        <dbReference type="SAM" id="MobiDB-lite"/>
    </source>
</evidence>
<sequence length="147" mass="16360">MMYMRATHRDEEGKKVTEKVAVPETRHPDTARHFERKLDQQGLHRMERHPANGSRGIGAPPPKSGRGGKFTWEGPDSIVDSQLDPLPAAIDRNDPNYEEEEGDHEREADVVGEVEVAKVAGDARDGVARVDVVAPPQLQEKLQLQPQ</sequence>
<dbReference type="AlphaFoldDB" id="A0A0D3HRF6"/>
<proteinExistence type="predicted"/>
<keyword evidence="3" id="KW-1185">Reference proteome</keyword>
<dbReference type="STRING" id="65489.A0A0D3HRF6"/>
<reference evidence="2" key="1">
    <citation type="journal article" date="2009" name="Rice">
        <title>De Novo Next Generation Sequencing of Plant Genomes.</title>
        <authorList>
            <person name="Rounsley S."/>
            <person name="Marri P.R."/>
            <person name="Yu Y."/>
            <person name="He R."/>
            <person name="Sisneros N."/>
            <person name="Goicoechea J.L."/>
            <person name="Lee S.J."/>
            <person name="Angelova A."/>
            <person name="Kudrna D."/>
            <person name="Luo M."/>
            <person name="Affourtit J."/>
            <person name="Desany B."/>
            <person name="Knight J."/>
            <person name="Niazi F."/>
            <person name="Egholm M."/>
            <person name="Wing R.A."/>
        </authorList>
    </citation>
    <scope>NUCLEOTIDE SEQUENCE [LARGE SCALE GENOMIC DNA]</scope>
    <source>
        <strain evidence="2">cv. IRGC 105608</strain>
    </source>
</reference>
<dbReference type="PaxDb" id="65489-OBART12G02900.1"/>
<feature type="compositionally biased region" description="Basic and acidic residues" evidence="1">
    <location>
        <begin position="7"/>
        <end position="18"/>
    </location>
</feature>
<reference evidence="2" key="2">
    <citation type="submission" date="2015-03" db="UniProtKB">
        <authorList>
            <consortium name="EnsemblPlants"/>
        </authorList>
    </citation>
    <scope>IDENTIFICATION</scope>
</reference>
<dbReference type="HOGENOM" id="CLU_107009_0_0_1"/>
<dbReference type="Proteomes" id="UP000026960">
    <property type="component" value="Chromosome 12"/>
</dbReference>
<feature type="compositionally biased region" description="Basic and acidic residues" evidence="1">
    <location>
        <begin position="24"/>
        <end position="50"/>
    </location>
</feature>
<protein>
    <recommendedName>
        <fullName evidence="4">Hyaluronan/mRNA-binding protein domain-containing protein</fullName>
    </recommendedName>
</protein>
<evidence type="ECO:0008006" key="4">
    <source>
        <dbReference type="Google" id="ProtNLM"/>
    </source>
</evidence>
<evidence type="ECO:0000313" key="2">
    <source>
        <dbReference type="EnsemblPlants" id="OBART12G02900.1"/>
    </source>
</evidence>
<organism evidence="2">
    <name type="scientific">Oryza barthii</name>
    <dbReference type="NCBI Taxonomy" id="65489"/>
    <lineage>
        <taxon>Eukaryota</taxon>
        <taxon>Viridiplantae</taxon>
        <taxon>Streptophyta</taxon>
        <taxon>Embryophyta</taxon>
        <taxon>Tracheophyta</taxon>
        <taxon>Spermatophyta</taxon>
        <taxon>Magnoliopsida</taxon>
        <taxon>Liliopsida</taxon>
        <taxon>Poales</taxon>
        <taxon>Poaceae</taxon>
        <taxon>BOP clade</taxon>
        <taxon>Oryzoideae</taxon>
        <taxon>Oryzeae</taxon>
        <taxon>Oryzinae</taxon>
        <taxon>Oryza</taxon>
    </lineage>
</organism>